<organism evidence="2 3">
    <name type="scientific">Fertoeibacter niger</name>
    <dbReference type="NCBI Taxonomy" id="2656921"/>
    <lineage>
        <taxon>Bacteria</taxon>
        <taxon>Pseudomonadati</taxon>
        <taxon>Pseudomonadota</taxon>
        <taxon>Alphaproteobacteria</taxon>
        <taxon>Rhodobacterales</taxon>
        <taxon>Paracoccaceae</taxon>
        <taxon>Fertoeibacter</taxon>
    </lineage>
</organism>
<keyword evidence="3" id="KW-1185">Reference proteome</keyword>
<dbReference type="InterPro" id="IPR046358">
    <property type="entry name" value="Flagellin_C"/>
</dbReference>
<gene>
    <name evidence="2" type="ORF">GEU84_009385</name>
</gene>
<dbReference type="RefSeq" id="WP_174539698.1">
    <property type="nucleotide sequence ID" value="NZ_WHUT02000004.1"/>
</dbReference>
<name>A0A8X8GZA3_9RHOB</name>
<keyword evidence="2" id="KW-0282">Flagellum</keyword>
<keyword evidence="2" id="KW-0969">Cilium</keyword>
<dbReference type="Gene3D" id="1.20.1330.10">
    <property type="entry name" value="f41 fragment of flagellin, N-terminal domain"/>
    <property type="match status" value="1"/>
</dbReference>
<sequence>MAMVSLGDMAQSFLLRRQNVALKVDQQRLSSELALGRVSDAAQHLRADLTGLGAMEITLARLAGYATITAEVAGRAAAMQGVLEHIGHLTLDHRAALLSAGSAGTAATVSATARESRAQLEAVIAVVNTQYAGQTLFAGVQGDGPALADAETLLAALETATAGAATSTDLEAAVTAWFASPGGFVATLYQGGEAQGPLSVAQGEKLALGVTARDPAIADTLKALALGALVDRGSFAGQPAARAQLLQRAGESLFGSEAARVGLAARIGLAEARLEQARLRNSAEASALDVARSTMLAVDPYETAVRLEATTTQLETLYSITARITRLSLVDYLR</sequence>
<dbReference type="SUPFAM" id="SSF64518">
    <property type="entry name" value="Phase 1 flagellin"/>
    <property type="match status" value="1"/>
</dbReference>
<feature type="domain" description="Flagellin C-terminal" evidence="1">
    <location>
        <begin position="264"/>
        <end position="333"/>
    </location>
</feature>
<dbReference type="Pfam" id="PF00700">
    <property type="entry name" value="Flagellin_C"/>
    <property type="match status" value="1"/>
</dbReference>
<comment type="caution">
    <text evidence="2">The sequence shown here is derived from an EMBL/GenBank/DDBJ whole genome shotgun (WGS) entry which is preliminary data.</text>
</comment>
<evidence type="ECO:0000259" key="1">
    <source>
        <dbReference type="Pfam" id="PF00700"/>
    </source>
</evidence>
<keyword evidence="2" id="KW-0966">Cell projection</keyword>
<evidence type="ECO:0000313" key="2">
    <source>
        <dbReference type="EMBL" id="NUB44593.1"/>
    </source>
</evidence>
<dbReference type="AlphaFoldDB" id="A0A8X8GZA3"/>
<reference evidence="2" key="1">
    <citation type="submission" date="2020-05" db="EMBL/GenBank/DDBJ databases">
        <title>Fertoebacter nigrum gen. nov., sp. nov., a new member of the family Rhodobacteraceae.</title>
        <authorList>
            <person name="Szuroczki S."/>
            <person name="Abbaszade G."/>
            <person name="Buni D."/>
            <person name="Schumann P."/>
            <person name="Toth E."/>
        </authorList>
    </citation>
    <scope>NUCLEOTIDE SEQUENCE</scope>
    <source>
        <strain evidence="2">RG-N-1a</strain>
    </source>
</reference>
<proteinExistence type="predicted"/>
<protein>
    <submittedName>
        <fullName evidence="2">Flagellar biosynthesis protein FlgL</fullName>
    </submittedName>
</protein>
<dbReference type="Proteomes" id="UP000484076">
    <property type="component" value="Unassembled WGS sequence"/>
</dbReference>
<evidence type="ECO:0000313" key="3">
    <source>
        <dbReference type="Proteomes" id="UP000484076"/>
    </source>
</evidence>
<dbReference type="EMBL" id="WHUT02000004">
    <property type="protein sequence ID" value="NUB44593.1"/>
    <property type="molecule type" value="Genomic_DNA"/>
</dbReference>
<accession>A0A8X8GZA3</accession>